<dbReference type="SUPFAM" id="SSF88946">
    <property type="entry name" value="Sigma2 domain of RNA polymerase sigma factors"/>
    <property type="match status" value="1"/>
</dbReference>
<feature type="domain" description="Lcl C-terminal" evidence="3">
    <location>
        <begin position="505"/>
        <end position="616"/>
    </location>
</feature>
<evidence type="ECO:0000313" key="5">
    <source>
        <dbReference type="Proteomes" id="UP001241758"/>
    </source>
</evidence>
<keyword evidence="5" id="KW-1185">Reference proteome</keyword>
<accession>A0ABT6X0B5</accession>
<dbReference type="Pfam" id="PF04542">
    <property type="entry name" value="Sigma70_r2"/>
    <property type="match status" value="1"/>
</dbReference>
<dbReference type="NCBIfam" id="TIGR02937">
    <property type="entry name" value="sigma70-ECF"/>
    <property type="match status" value="1"/>
</dbReference>
<evidence type="ECO:0000313" key="4">
    <source>
        <dbReference type="EMBL" id="MDI6105451.1"/>
    </source>
</evidence>
<evidence type="ECO:0000259" key="3">
    <source>
        <dbReference type="Pfam" id="PF07603"/>
    </source>
</evidence>
<gene>
    <name evidence="4" type="ORF">QLQ12_43400</name>
</gene>
<dbReference type="InterPro" id="IPR014284">
    <property type="entry name" value="RNA_pol_sigma-70_dom"/>
</dbReference>
<dbReference type="InterPro" id="IPR011460">
    <property type="entry name" value="Lcl_C"/>
</dbReference>
<dbReference type="Pfam" id="PF07603">
    <property type="entry name" value="Lcl_C"/>
    <property type="match status" value="2"/>
</dbReference>
<organism evidence="4 5">
    <name type="scientific">Actinoplanes sandaracinus</name>
    <dbReference type="NCBI Taxonomy" id="3045177"/>
    <lineage>
        <taxon>Bacteria</taxon>
        <taxon>Bacillati</taxon>
        <taxon>Actinomycetota</taxon>
        <taxon>Actinomycetes</taxon>
        <taxon>Micromonosporales</taxon>
        <taxon>Micromonosporaceae</taxon>
        <taxon>Actinoplanes</taxon>
    </lineage>
</organism>
<dbReference type="EMBL" id="JASCTH010000045">
    <property type="protein sequence ID" value="MDI6105451.1"/>
    <property type="molecule type" value="Genomic_DNA"/>
</dbReference>
<dbReference type="InterPro" id="IPR007627">
    <property type="entry name" value="RNA_pol_sigma70_r2"/>
</dbReference>
<dbReference type="PANTHER" id="PTHR35812">
    <property type="entry name" value="LIPOPROTEIN"/>
    <property type="match status" value="1"/>
</dbReference>
<dbReference type="InterPro" id="IPR013325">
    <property type="entry name" value="RNA_pol_sigma_r2"/>
</dbReference>
<dbReference type="Gene3D" id="1.10.10.10">
    <property type="entry name" value="Winged helix-like DNA-binding domain superfamily/Winged helix DNA-binding domain"/>
    <property type="match status" value="1"/>
</dbReference>
<evidence type="ECO:0000259" key="2">
    <source>
        <dbReference type="Pfam" id="PF04542"/>
    </source>
</evidence>
<dbReference type="RefSeq" id="WP_282766915.1">
    <property type="nucleotide sequence ID" value="NZ_JASCTH010000045.1"/>
</dbReference>
<proteinExistence type="predicted"/>
<feature type="domain" description="RNA polymerase sigma-70 region 2" evidence="2">
    <location>
        <begin position="25"/>
        <end position="87"/>
    </location>
</feature>
<feature type="compositionally biased region" description="Low complexity" evidence="1">
    <location>
        <begin position="325"/>
        <end position="338"/>
    </location>
</feature>
<dbReference type="PANTHER" id="PTHR35812:SF1">
    <property type="entry name" value="LIPOPROTEIN"/>
    <property type="match status" value="1"/>
</dbReference>
<dbReference type="Proteomes" id="UP001241758">
    <property type="component" value="Unassembled WGS sequence"/>
</dbReference>
<protein>
    <submittedName>
        <fullName evidence="4">Sigma-70 family RNA polymerase sigma factor</fullName>
    </submittedName>
</protein>
<feature type="domain" description="Lcl C-terminal" evidence="3">
    <location>
        <begin position="377"/>
        <end position="489"/>
    </location>
</feature>
<feature type="region of interest" description="Disordered" evidence="1">
    <location>
        <begin position="295"/>
        <end position="364"/>
    </location>
</feature>
<comment type="caution">
    <text evidence="4">The sequence shown here is derived from an EMBL/GenBank/DDBJ whole genome shotgun (WGS) entry which is preliminary data.</text>
</comment>
<name>A0ABT6X0B5_9ACTN</name>
<dbReference type="Gene3D" id="1.10.1740.10">
    <property type="match status" value="1"/>
</dbReference>
<dbReference type="InterPro" id="IPR036388">
    <property type="entry name" value="WH-like_DNA-bd_sf"/>
</dbReference>
<sequence>MGHPSDRMLVLSAQSGDESAREAILRRYLPLVYNIVGRALSGQPDVDDVVQECMLRIFRDLPDLREPDRLRAWVGAVVMARIGAYRRESRDATVSLAEAPEPVTDFESETILRLDLSGQRREVAEAARWLDPGERPVLSLWWLEAAGELSRAEVAEALGITPAYAAVRIQRMRAQLDTSRSVVTALAAGDCPGLRAVVRGWDGQPAPVWRKRIARHVRDCPLCDHGVDSRISPEKLLLGCALVPVPAGLTGAATGAISVSGHTRSGTAKTVAASVTAAAVVAVAVIAYANMPDQPREPAAQTVAAPTGEAPTAASPSRPVPAAITPVASSPTPSRTPARPSPTPPATASRDWANWPMPNPGKAGLPHRASYTDLGDGTVRDNVTRLVWQRTVTEELPYREAKTYCASLKLAGGGWHLPTRIELTSIIDHSRRQPAIDVRAFPGTSPRFFWSSTPWAVDESRLAWAFNFYEGLTSNAGVQTNAYWARCVRSEGGSGDPAYRTADGQVTDPATSLTWERTGPAAAMSAAAATSYCAGLTLGGQTGWRLPSVKEIATTVDDSRVHPAINVRAFPGTVGNGWYWTSTNAAPEPGRRWALNYDDGFTDYRRATTGFVRCVR</sequence>
<evidence type="ECO:0000256" key="1">
    <source>
        <dbReference type="SAM" id="MobiDB-lite"/>
    </source>
</evidence>
<reference evidence="4 5" key="1">
    <citation type="submission" date="2023-05" db="EMBL/GenBank/DDBJ databases">
        <title>Actinoplanes sp. NEAU-A12 genome sequencing.</title>
        <authorList>
            <person name="Wang Z.-S."/>
        </authorList>
    </citation>
    <scope>NUCLEOTIDE SEQUENCE [LARGE SCALE GENOMIC DNA]</scope>
    <source>
        <strain evidence="4 5">NEAU-A12</strain>
    </source>
</reference>